<dbReference type="EMBL" id="BLJY01000004">
    <property type="protein sequence ID" value="GFF15595.1"/>
    <property type="molecule type" value="Genomic_DNA"/>
</dbReference>
<evidence type="ECO:0000313" key="5">
    <source>
        <dbReference type="EMBL" id="GFF15595.1"/>
    </source>
</evidence>
<gene>
    <name evidence="5" type="ORF">ATEIFO6365_0004071400</name>
</gene>
<evidence type="ECO:0000256" key="3">
    <source>
        <dbReference type="ARBA" id="ARBA00022801"/>
    </source>
</evidence>
<dbReference type="OrthoDB" id="270189at2759"/>
<dbReference type="InterPro" id="IPR022894">
    <property type="entry name" value="Oligoribonuclease"/>
</dbReference>
<dbReference type="Gene3D" id="3.30.420.10">
    <property type="entry name" value="Ribonuclease H-like superfamily/Ribonuclease H"/>
    <property type="match status" value="1"/>
</dbReference>
<dbReference type="PANTHER" id="PTHR11046:SF0">
    <property type="entry name" value="OLIGORIBONUCLEASE, MITOCHONDRIAL"/>
    <property type="match status" value="1"/>
</dbReference>
<evidence type="ECO:0000256" key="1">
    <source>
        <dbReference type="ARBA" id="ARBA00009921"/>
    </source>
</evidence>
<keyword evidence="3" id="KW-0378">Hydrolase</keyword>
<dbReference type="GO" id="GO:0000175">
    <property type="term" value="F:3'-5'-RNA exonuclease activity"/>
    <property type="evidence" value="ECO:0007669"/>
    <property type="project" value="InterPro"/>
</dbReference>
<name>A0A5M3YQ29_ASPTE</name>
<dbReference type="VEuPathDB" id="FungiDB:ATEG_04725"/>
<dbReference type="Pfam" id="PF00929">
    <property type="entry name" value="RNase_T"/>
    <property type="match status" value="1"/>
</dbReference>
<dbReference type="CDD" id="cd06135">
    <property type="entry name" value="Orn"/>
    <property type="match status" value="1"/>
</dbReference>
<dbReference type="GO" id="GO:0003676">
    <property type="term" value="F:nucleic acid binding"/>
    <property type="evidence" value="ECO:0007669"/>
    <property type="project" value="InterPro"/>
</dbReference>
<comment type="caution">
    <text evidence="5">The sequence shown here is derived from an EMBL/GenBank/DDBJ whole genome shotgun (WGS) entry which is preliminary data.</text>
</comment>
<keyword evidence="4 5" id="KW-0269">Exonuclease</keyword>
<dbReference type="InterPro" id="IPR013520">
    <property type="entry name" value="Ribonucl_H"/>
</dbReference>
<proteinExistence type="inferred from homology"/>
<dbReference type="SUPFAM" id="SSF53098">
    <property type="entry name" value="Ribonuclease H-like"/>
    <property type="match status" value="1"/>
</dbReference>
<dbReference type="SMART" id="SM00479">
    <property type="entry name" value="EXOIII"/>
    <property type="match status" value="1"/>
</dbReference>
<accession>A0A5M3YQ29</accession>
<keyword evidence="2" id="KW-0540">Nuclease</keyword>
<evidence type="ECO:0000256" key="2">
    <source>
        <dbReference type="ARBA" id="ARBA00022722"/>
    </source>
</evidence>
<protein>
    <submittedName>
        <fullName evidence="5">RNA exonuclease Rex2</fullName>
    </submittedName>
</protein>
<organism evidence="5 6">
    <name type="scientific">Aspergillus terreus</name>
    <dbReference type="NCBI Taxonomy" id="33178"/>
    <lineage>
        <taxon>Eukaryota</taxon>
        <taxon>Fungi</taxon>
        <taxon>Dikarya</taxon>
        <taxon>Ascomycota</taxon>
        <taxon>Pezizomycotina</taxon>
        <taxon>Eurotiomycetes</taxon>
        <taxon>Eurotiomycetidae</taxon>
        <taxon>Eurotiales</taxon>
        <taxon>Aspergillaceae</taxon>
        <taxon>Aspergillus</taxon>
        <taxon>Aspergillus subgen. Circumdati</taxon>
    </lineage>
</organism>
<dbReference type="GO" id="GO:0005739">
    <property type="term" value="C:mitochondrion"/>
    <property type="evidence" value="ECO:0007669"/>
    <property type="project" value="TreeGrafter"/>
</dbReference>
<dbReference type="FunFam" id="3.30.420.10:FF:000003">
    <property type="entry name" value="Oligoribonuclease"/>
    <property type="match status" value="1"/>
</dbReference>
<dbReference type="InterPro" id="IPR036397">
    <property type="entry name" value="RNaseH_sf"/>
</dbReference>
<dbReference type="InterPro" id="IPR012337">
    <property type="entry name" value="RNaseH-like_sf"/>
</dbReference>
<evidence type="ECO:0000256" key="4">
    <source>
        <dbReference type="ARBA" id="ARBA00022839"/>
    </source>
</evidence>
<reference evidence="5 6" key="1">
    <citation type="submission" date="2020-01" db="EMBL/GenBank/DDBJ databases">
        <title>Aspergillus terreus IFO 6365 whole genome shotgun sequence.</title>
        <authorList>
            <person name="Kanamasa S."/>
            <person name="Takahashi H."/>
        </authorList>
    </citation>
    <scope>NUCLEOTIDE SEQUENCE [LARGE SCALE GENOMIC DNA]</scope>
    <source>
        <strain evidence="5 6">IFO 6365</strain>
    </source>
</reference>
<keyword evidence="6" id="KW-1185">Reference proteome</keyword>
<dbReference type="Proteomes" id="UP000452235">
    <property type="component" value="Unassembled WGS sequence"/>
</dbReference>
<dbReference type="AlphaFoldDB" id="A0A5M3YQ29"/>
<evidence type="ECO:0000313" key="6">
    <source>
        <dbReference type="Proteomes" id="UP000452235"/>
    </source>
</evidence>
<dbReference type="NCBIfam" id="NF003765">
    <property type="entry name" value="PRK05359.1"/>
    <property type="match status" value="1"/>
</dbReference>
<sequence length="186" mass="20835">MPLTRSSDPLVWIDCEMTGLDPETDQILQICCFVTDAQMNLLDETGFEVVIHQPASVLANMNAWCVDTHGRSGLTAAVQASTTTAETAAAELLQYIQRYVPEPRRGVLAGNSVHADKAFLTRGPYARVMEWLHYRILDVSAIKEAARRWGSEELLATVPAKKEVHLAREDILESIAEMQFYRARLF</sequence>
<dbReference type="PANTHER" id="PTHR11046">
    <property type="entry name" value="OLIGORIBONUCLEASE, MITOCHONDRIAL"/>
    <property type="match status" value="1"/>
</dbReference>
<comment type="similarity">
    <text evidence="1">Belongs to the oligoribonuclease family.</text>
</comment>